<feature type="compositionally biased region" description="Low complexity" evidence="22">
    <location>
        <begin position="1703"/>
        <end position="1721"/>
    </location>
</feature>
<dbReference type="InterPro" id="IPR034157">
    <property type="entry name" value="TOPRIM_TopoII"/>
</dbReference>
<dbReference type="GO" id="GO:0005524">
    <property type="term" value="F:ATP binding"/>
    <property type="evidence" value="ECO:0007669"/>
    <property type="project" value="UniProtKB-UniRule"/>
</dbReference>
<evidence type="ECO:0000256" key="6">
    <source>
        <dbReference type="ARBA" id="ARBA00011738"/>
    </source>
</evidence>
<feature type="compositionally biased region" description="Acidic residues" evidence="22">
    <location>
        <begin position="73"/>
        <end position="85"/>
    </location>
</feature>
<dbReference type="GO" id="GO:0000712">
    <property type="term" value="P:resolution of meiotic recombination intermediates"/>
    <property type="evidence" value="ECO:0007669"/>
    <property type="project" value="TreeGrafter"/>
</dbReference>
<feature type="compositionally biased region" description="Low complexity" evidence="22">
    <location>
        <begin position="20"/>
        <end position="30"/>
    </location>
</feature>
<dbReference type="InterPro" id="IPR020568">
    <property type="entry name" value="Ribosomal_Su5_D2-typ_SF"/>
</dbReference>
<dbReference type="Proteomes" id="UP000750711">
    <property type="component" value="Unassembled WGS sequence"/>
</dbReference>
<dbReference type="Gene3D" id="1.10.268.10">
    <property type="entry name" value="Topoisomerase, domain 3"/>
    <property type="match status" value="1"/>
</dbReference>
<dbReference type="InterPro" id="IPR013506">
    <property type="entry name" value="Topo_IIA_bsu_dom2"/>
</dbReference>
<feature type="compositionally biased region" description="Acidic residues" evidence="22">
    <location>
        <begin position="1728"/>
        <end position="1750"/>
    </location>
</feature>
<dbReference type="InterPro" id="IPR003594">
    <property type="entry name" value="HATPase_dom"/>
</dbReference>
<feature type="region of interest" description="Disordered" evidence="22">
    <location>
        <begin position="1285"/>
        <end position="1321"/>
    </location>
</feature>
<evidence type="ECO:0000256" key="9">
    <source>
        <dbReference type="ARBA" id="ARBA00022553"/>
    </source>
</evidence>
<keyword evidence="26" id="KW-1185">Reference proteome</keyword>
<feature type="compositionally biased region" description="Basic residues" evidence="22">
    <location>
        <begin position="1623"/>
        <end position="1633"/>
    </location>
</feature>
<dbReference type="Gene3D" id="3.30.1490.30">
    <property type="match status" value="1"/>
</dbReference>
<comment type="subcellular location">
    <subcellularLocation>
        <location evidence="4">Nucleus</location>
    </subcellularLocation>
</comment>
<dbReference type="Pfam" id="PF01751">
    <property type="entry name" value="Toprim"/>
    <property type="match status" value="1"/>
</dbReference>
<evidence type="ECO:0000256" key="15">
    <source>
        <dbReference type="ARBA" id="ARBA00023125"/>
    </source>
</evidence>
<comment type="subunit">
    <text evidence="6 20">Homodimer.</text>
</comment>
<evidence type="ECO:0000313" key="25">
    <source>
        <dbReference type="EMBL" id="KAH0559944.1"/>
    </source>
</evidence>
<dbReference type="SUPFAM" id="SSF54211">
    <property type="entry name" value="Ribosomal protein S5 domain 2-like"/>
    <property type="match status" value="1"/>
</dbReference>
<evidence type="ECO:0000256" key="13">
    <source>
        <dbReference type="ARBA" id="ARBA00022842"/>
    </source>
</evidence>
<dbReference type="Pfam" id="PF16898">
    <property type="entry name" value="TOPRIM_C"/>
    <property type="match status" value="1"/>
</dbReference>
<dbReference type="Gene3D" id="3.90.199.10">
    <property type="entry name" value="Topoisomerase II, domain 5"/>
    <property type="match status" value="1"/>
</dbReference>
<dbReference type="InterPro" id="IPR006171">
    <property type="entry name" value="TOPRIM_dom"/>
</dbReference>
<feature type="compositionally biased region" description="Acidic residues" evidence="22">
    <location>
        <begin position="1"/>
        <end position="12"/>
    </location>
</feature>
<feature type="compositionally biased region" description="Low complexity" evidence="22">
    <location>
        <begin position="1351"/>
        <end position="1367"/>
    </location>
</feature>
<feature type="compositionally biased region" description="Basic residues" evidence="22">
    <location>
        <begin position="99"/>
        <end position="111"/>
    </location>
</feature>
<dbReference type="GO" id="GO:0003677">
    <property type="term" value="F:DNA binding"/>
    <property type="evidence" value="ECO:0007669"/>
    <property type="project" value="UniProtKB-UniRule"/>
</dbReference>
<dbReference type="FunFam" id="1.10.268.10:FF:000003">
    <property type="entry name" value="DNA topoisomerase 2"/>
    <property type="match status" value="1"/>
</dbReference>
<dbReference type="PROSITE" id="PS52040">
    <property type="entry name" value="TOPO_IIA"/>
    <property type="match status" value="1"/>
</dbReference>
<dbReference type="SMART" id="SM00434">
    <property type="entry name" value="TOP4c"/>
    <property type="match status" value="1"/>
</dbReference>
<comment type="function">
    <text evidence="18 20">Control of topological states of DNA by transient breakage and subsequent rejoining of DNA strands. Topoisomerase II makes double-strand breaks.</text>
</comment>
<dbReference type="InterPro" id="IPR013760">
    <property type="entry name" value="Topo_IIA-like_dom_sf"/>
</dbReference>
<evidence type="ECO:0000256" key="8">
    <source>
        <dbReference type="ARBA" id="ARBA00019635"/>
    </source>
</evidence>
<dbReference type="GO" id="GO:0046872">
    <property type="term" value="F:metal ion binding"/>
    <property type="evidence" value="ECO:0007669"/>
    <property type="project" value="UniProtKB-KW"/>
</dbReference>
<feature type="domain" description="Topo IIA-type catalytic" evidence="24">
    <location>
        <begin position="820"/>
        <end position="1267"/>
    </location>
</feature>
<organism evidence="25 26">
    <name type="scientific">Trichoglossum hirsutum</name>
    <dbReference type="NCBI Taxonomy" id="265104"/>
    <lineage>
        <taxon>Eukaryota</taxon>
        <taxon>Fungi</taxon>
        <taxon>Dikarya</taxon>
        <taxon>Ascomycota</taxon>
        <taxon>Pezizomycotina</taxon>
        <taxon>Geoglossomycetes</taxon>
        <taxon>Geoglossales</taxon>
        <taxon>Geoglossaceae</taxon>
        <taxon>Trichoglossum</taxon>
    </lineage>
</organism>
<evidence type="ECO:0000256" key="19">
    <source>
        <dbReference type="PROSITE-ProRule" id="PRU01384"/>
    </source>
</evidence>
<dbReference type="CDD" id="cd03481">
    <property type="entry name" value="TopoIIA_Trans_ScTopoIIA"/>
    <property type="match status" value="1"/>
</dbReference>
<keyword evidence="14 19" id="KW-0799">Topoisomerase</keyword>
<feature type="compositionally biased region" description="Polar residues" evidence="22">
    <location>
        <begin position="54"/>
        <end position="63"/>
    </location>
</feature>
<dbReference type="SUPFAM" id="SSF55874">
    <property type="entry name" value="ATPase domain of HSP90 chaperone/DNA topoisomerase II/histidine kinase"/>
    <property type="match status" value="1"/>
</dbReference>
<dbReference type="FunFam" id="3.90.199.10:FF:000002">
    <property type="entry name" value="DNA topoisomerase 2"/>
    <property type="match status" value="1"/>
</dbReference>
<dbReference type="FunFam" id="3.30.230.10:FF:000008">
    <property type="entry name" value="DNA topoisomerase 2"/>
    <property type="match status" value="1"/>
</dbReference>
<dbReference type="GO" id="GO:0000819">
    <property type="term" value="P:sister chromatid segregation"/>
    <property type="evidence" value="ECO:0007669"/>
    <property type="project" value="TreeGrafter"/>
</dbReference>
<dbReference type="PANTHER" id="PTHR10169">
    <property type="entry name" value="DNA TOPOISOMERASE/GYRASE"/>
    <property type="match status" value="1"/>
</dbReference>
<dbReference type="EMBL" id="JAGHQM010000483">
    <property type="protein sequence ID" value="KAH0559944.1"/>
    <property type="molecule type" value="Genomic_DNA"/>
</dbReference>
<dbReference type="InterPro" id="IPR031660">
    <property type="entry name" value="TOPRIM_C"/>
</dbReference>
<dbReference type="CDD" id="cd00187">
    <property type="entry name" value="TOP4c"/>
    <property type="match status" value="1"/>
</dbReference>
<gene>
    <name evidence="25" type="primary">TOP2</name>
    <name evidence="25" type="ORF">GP486_003534</name>
</gene>
<evidence type="ECO:0000259" key="24">
    <source>
        <dbReference type="PROSITE" id="PS52040"/>
    </source>
</evidence>
<keyword evidence="15 19" id="KW-0238">DNA-binding</keyword>
<dbReference type="PROSITE" id="PS50880">
    <property type="entry name" value="TOPRIM"/>
    <property type="match status" value="1"/>
</dbReference>
<dbReference type="Pfam" id="PF00521">
    <property type="entry name" value="DNA_topoisoIV"/>
    <property type="match status" value="1"/>
</dbReference>
<dbReference type="Pfam" id="PF00204">
    <property type="entry name" value="DNA_gyraseB"/>
    <property type="match status" value="1"/>
</dbReference>
<keyword evidence="16 19" id="KW-0413">Isomerase</keyword>
<feature type="domain" description="Toprim" evidence="23">
    <location>
        <begin position="570"/>
        <end position="684"/>
    </location>
</feature>
<evidence type="ECO:0000256" key="11">
    <source>
        <dbReference type="ARBA" id="ARBA00022741"/>
    </source>
</evidence>
<evidence type="ECO:0000256" key="14">
    <source>
        <dbReference type="ARBA" id="ARBA00023029"/>
    </source>
</evidence>
<evidence type="ECO:0000256" key="16">
    <source>
        <dbReference type="ARBA" id="ARBA00023235"/>
    </source>
</evidence>
<protein>
    <recommendedName>
        <fullName evidence="8 20">DNA topoisomerase 2</fullName>
        <ecNumber evidence="7 20">5.6.2.2</ecNumber>
    </recommendedName>
</protein>
<dbReference type="InterPro" id="IPR036890">
    <property type="entry name" value="HATPase_C_sf"/>
</dbReference>
<feature type="region of interest" description="Disordered" evidence="22">
    <location>
        <begin position="1350"/>
        <end position="1384"/>
    </location>
</feature>
<dbReference type="SUPFAM" id="SSF56719">
    <property type="entry name" value="Type II DNA topoisomerase"/>
    <property type="match status" value="1"/>
</dbReference>
<feature type="compositionally biased region" description="Acidic residues" evidence="22">
    <location>
        <begin position="1673"/>
        <end position="1684"/>
    </location>
</feature>
<dbReference type="FunFam" id="3.40.50.670:FF:000001">
    <property type="entry name" value="DNA topoisomerase 2"/>
    <property type="match status" value="2"/>
</dbReference>
<dbReference type="CDD" id="cd03365">
    <property type="entry name" value="TOPRIM_TopoIIA"/>
    <property type="match status" value="1"/>
</dbReference>
<dbReference type="Pfam" id="PF02518">
    <property type="entry name" value="HATPase_c"/>
    <property type="match status" value="1"/>
</dbReference>
<feature type="compositionally biased region" description="Polar residues" evidence="22">
    <location>
        <begin position="1466"/>
        <end position="1491"/>
    </location>
</feature>
<keyword evidence="21" id="KW-0175">Coiled coil</keyword>
<dbReference type="InterPro" id="IPR013757">
    <property type="entry name" value="Topo_IIA_A_a_sf"/>
</dbReference>
<dbReference type="InterPro" id="IPR002205">
    <property type="entry name" value="Topo_IIA_dom_A"/>
</dbReference>
<name>A0A9P8LCV4_9PEZI</name>
<feature type="region of interest" description="Disordered" evidence="22">
    <location>
        <begin position="1"/>
        <end position="143"/>
    </location>
</feature>
<evidence type="ECO:0000256" key="4">
    <source>
        <dbReference type="ARBA" id="ARBA00004123"/>
    </source>
</evidence>
<comment type="cofactor">
    <cofactor evidence="2">
        <name>Ca(2+)</name>
        <dbReference type="ChEBI" id="CHEBI:29108"/>
    </cofactor>
</comment>
<evidence type="ECO:0000256" key="20">
    <source>
        <dbReference type="RuleBase" id="RU362094"/>
    </source>
</evidence>
<dbReference type="Gene3D" id="3.30.230.10">
    <property type="match status" value="1"/>
</dbReference>
<comment type="cofactor">
    <cofactor evidence="3">
        <name>Mg(2+)</name>
        <dbReference type="ChEBI" id="CHEBI:18420"/>
    </cofactor>
</comment>
<dbReference type="FunFam" id="3.30.565.10:FF:000004">
    <property type="entry name" value="DNA topoisomerase 2"/>
    <property type="match status" value="1"/>
</dbReference>
<comment type="catalytic activity">
    <reaction evidence="1 19 20">
        <text>ATP-dependent breakage, passage and rejoining of double-stranded DNA.</text>
        <dbReference type="EC" id="5.6.2.2"/>
    </reaction>
</comment>
<evidence type="ECO:0000256" key="22">
    <source>
        <dbReference type="SAM" id="MobiDB-lite"/>
    </source>
</evidence>
<dbReference type="PANTHER" id="PTHR10169:SF38">
    <property type="entry name" value="DNA TOPOISOMERASE 2"/>
    <property type="match status" value="1"/>
</dbReference>
<comment type="caution">
    <text evidence="25">The sequence shown here is derived from an EMBL/GenBank/DDBJ whole genome shotgun (WGS) entry which is preliminary data.</text>
</comment>
<keyword evidence="10" id="KW-0479">Metal-binding</keyword>
<evidence type="ECO:0000259" key="23">
    <source>
        <dbReference type="PROSITE" id="PS50880"/>
    </source>
</evidence>
<dbReference type="PRINTS" id="PR00418">
    <property type="entry name" value="TPI2FAMILY"/>
</dbReference>
<dbReference type="InterPro" id="IPR013758">
    <property type="entry name" value="Topo_IIA_A/C_ab"/>
</dbReference>
<dbReference type="Gene3D" id="3.30.565.10">
    <property type="entry name" value="Histidine kinase-like ATPase, C-terminal domain"/>
    <property type="match status" value="1"/>
</dbReference>
<proteinExistence type="inferred from homology"/>
<dbReference type="CDD" id="cd16930">
    <property type="entry name" value="HATPase_TopII-like"/>
    <property type="match status" value="1"/>
</dbReference>
<feature type="compositionally biased region" description="Basic residues" evidence="22">
    <location>
        <begin position="1287"/>
        <end position="1297"/>
    </location>
</feature>
<evidence type="ECO:0000256" key="10">
    <source>
        <dbReference type="ARBA" id="ARBA00022723"/>
    </source>
</evidence>
<dbReference type="GO" id="GO:0006265">
    <property type="term" value="P:DNA topological change"/>
    <property type="evidence" value="ECO:0007669"/>
    <property type="project" value="UniProtKB-UniRule"/>
</dbReference>
<dbReference type="InterPro" id="IPR001154">
    <property type="entry name" value="TopoII_euk"/>
</dbReference>
<feature type="coiled-coil region" evidence="21">
    <location>
        <begin position="1134"/>
        <end position="1161"/>
    </location>
</feature>
<evidence type="ECO:0000256" key="1">
    <source>
        <dbReference type="ARBA" id="ARBA00000185"/>
    </source>
</evidence>
<dbReference type="InterPro" id="IPR001241">
    <property type="entry name" value="Topo_IIA"/>
</dbReference>
<dbReference type="EC" id="5.6.2.2" evidence="7 20"/>
<evidence type="ECO:0000256" key="5">
    <source>
        <dbReference type="ARBA" id="ARBA00011080"/>
    </source>
</evidence>
<dbReference type="FunFam" id="3.30.1490.30:FF:000001">
    <property type="entry name" value="DNA topoisomerase 2"/>
    <property type="match status" value="1"/>
</dbReference>
<keyword evidence="11 20" id="KW-0547">Nucleotide-binding</keyword>
<evidence type="ECO:0000256" key="2">
    <source>
        <dbReference type="ARBA" id="ARBA00001913"/>
    </source>
</evidence>
<feature type="active site" description="O-(5'-phospho-DNA)-tyrosine intermediate" evidence="19">
    <location>
        <position position="910"/>
    </location>
</feature>
<dbReference type="Gene3D" id="3.40.50.670">
    <property type="match status" value="1"/>
</dbReference>
<keyword evidence="13" id="KW-0460">Magnesium</keyword>
<evidence type="ECO:0000256" key="18">
    <source>
        <dbReference type="ARBA" id="ARBA00053943"/>
    </source>
</evidence>
<dbReference type="InterPro" id="IPR050634">
    <property type="entry name" value="DNA_Topoisomerase_II"/>
</dbReference>
<dbReference type="SMART" id="SM00387">
    <property type="entry name" value="HATPase_c"/>
    <property type="match status" value="1"/>
</dbReference>
<evidence type="ECO:0000256" key="12">
    <source>
        <dbReference type="ARBA" id="ARBA00022840"/>
    </source>
</evidence>
<feature type="region of interest" description="Disordered" evidence="22">
    <location>
        <begin position="1412"/>
        <end position="1750"/>
    </location>
</feature>
<comment type="similarity">
    <text evidence="5 20">Belongs to the type II topoisomerase family.</text>
</comment>
<feature type="compositionally biased region" description="Low complexity" evidence="22">
    <location>
        <begin position="1634"/>
        <end position="1649"/>
    </location>
</feature>
<dbReference type="InterPro" id="IPR018522">
    <property type="entry name" value="TopoIIA_CS"/>
</dbReference>
<keyword evidence="17" id="KW-0539">Nucleus</keyword>
<accession>A0A9P8LCV4</accession>
<keyword evidence="9" id="KW-0597">Phosphoprotein</keyword>
<dbReference type="GO" id="GO:0003918">
    <property type="term" value="F:DNA topoisomerase type II (double strand cut, ATP-hydrolyzing) activity"/>
    <property type="evidence" value="ECO:0007669"/>
    <property type="project" value="UniProtKB-UniRule"/>
</dbReference>
<dbReference type="PRINTS" id="PR01158">
    <property type="entry name" value="TOPISMRASEII"/>
</dbReference>
<evidence type="ECO:0000256" key="17">
    <source>
        <dbReference type="ARBA" id="ARBA00023242"/>
    </source>
</evidence>
<dbReference type="InterPro" id="IPR014721">
    <property type="entry name" value="Ribsml_uS5_D2-typ_fold_subgr"/>
</dbReference>
<reference evidence="25" key="1">
    <citation type="submission" date="2021-03" db="EMBL/GenBank/DDBJ databases">
        <title>Comparative genomics and phylogenomic investigation of the class Geoglossomycetes provide insights into ecological specialization and systematics.</title>
        <authorList>
            <person name="Melie T."/>
            <person name="Pirro S."/>
            <person name="Miller A.N."/>
            <person name="Quandt A."/>
        </authorList>
    </citation>
    <scope>NUCLEOTIDE SEQUENCE</scope>
    <source>
        <strain evidence="25">CAQ_001_2017</strain>
    </source>
</reference>
<sequence>MDDSIFDVDGDSSDFAPVHATKLTATTPAQKPKPKAAPKKATAAKPKAVPKKMVQTTIKTKPATSKKRAKTETDEEDGLESDSPIDDGSHLSHTPPSAKKQKKAPVKKKTGGRPLEAIENDGTGLDGSSDAVPKKGASSTDKYQKLTQLEHILKRPDTYIGSVERTDSQMWVYNSQSQSMELRSVSVVPGLYKIFDEILVNAADNKQRDKNMDAIKVTINREKGEISVWNNGRGIPIEVHDKEGIYIPEMIFGHLLTSSNYDDDQEKVTGGRNGYGAKLCNIFSREFVLETADSKTKKKYKQVWRDNMSRMEKAKITANKGDDFTMVTFMPDFEKFGMSGMDDDFEALVMRRVYDLAGTTRGVKVSLNGERIKIRNFKQYMDMYVKAINKEKGGEAENDPASSTLIHEIANERWEIGFAVSDGTFQQVSFVNSIATTSGGTHVNYISDQIVNRLMEAVKKKNKGGYAVKNHQIRNHLFLFVNCLVSNPAFTSQTKEQMTTKASAFGSKCVVSDEFLKKVAKTEVVANILDFANKKADQALKKTDGGRRNRMSNPKLIDANKAGTKDGWRCTLILTEGDSAKGLAVAGRSVVGPDLFGVFPLRGKLLNVRDASIDQIAKNVEIQNIKQFIGLQHKKEYTDTKSLRYGHLMIMTDQDHDGSHIKGLLINFLQVQFPSLLRIPGFLVEFITPIVKVYKGDPKRPRQSKSFFTMPEYEAFKEEHRNENWEHKYYKGLGTSAPEDALIYFHDLDRHLKEFHTMQEEETQLIDLAFSKKKADERKEWLRQFKPGTYLDHGIDKISYTDFINKELILFSMADNMRSIPSVIDGLKPGQRKVLYTCFRRNLKKDMKVVELAGLVSGLTAYQHGETSLQQTIVGLAQTFVGSNNINCLEPSGNFGSRLQGGSDTASARYIYTRLSPFARRIFSPLDEPLLTFNTDDEKTIEPEIYVPVIPLVLVNGADGIGTGWSSSIPNYNPEDIVDNLRRLLRDEEMVPMTPWFRGWTGEVKQTAPDRYKFSGVIKQVSETEVEITELPIRVWTQDFKDKLEEVIKAEKIPSFIKDYVDYNTHVKVHFIVQMDEKHMKIAIEEGLEEKFKLSKSIATSNLVAFDPEGRIHKYASVEDIMKEFYQTRLRFYQKRKAHQLSEMQKELEKLSNQARFVKMIIDGTLVVAKKKKTDLVAELKQKHFKPFPKVKQAVKGDELEPLAEKEEDTSDEMETEASAYDYLLGMAIWSLTKERVEKLLQQIGEKEEQVDAFLKLSPKDLWTKDLDDFIAEWRFQLEDEENRAKNAAKKGRRASTKLKLGSKAPTLKKRKAGGDSDDSDFAVPQKKAGVVKRVQPKAISAFNYLKTDGSAPVKSAPKPTAKAAPTNQGLILDGPSSEVSGSDPGFAAISKKAKTADAKTKASGFVELDESISEIPEVVKPPTRKPRAAASRPIRYEIGSEDSDDGKSDDALGDVSKLVKGLGGPSSNTGPGSRSLFSNSKSRLSMNVGSSKVKVTGKPVAADLSEGDDIPKTLAKPPQNTAAAKPIEDNAQPDGADDTVEAPAKGQEAKPPGRAPKTSAPKKSVPKKTNGKPAPIDLSDDDAPKILTKPSRSKVVTKPTEHNPPSDIDDSMDILTTDRQKKPSSRAPKPKHSAQAPAKKPAATATAPKKLELSPVAKAYAAKQAKKKIILSEDEDDEDDDAEAIANDILDSPGRDVGVADSSPPARATSSRPSRRAATAQRKPAYFDDDSEDEESEQEDTEDFSNDDD</sequence>
<dbReference type="FunFam" id="3.30.1360.40:FF:000003">
    <property type="entry name" value="DNA topoisomerase 2"/>
    <property type="match status" value="1"/>
</dbReference>
<evidence type="ECO:0000256" key="21">
    <source>
        <dbReference type="SAM" id="Coils"/>
    </source>
</evidence>
<evidence type="ECO:0000256" key="3">
    <source>
        <dbReference type="ARBA" id="ARBA00001946"/>
    </source>
</evidence>
<dbReference type="InterPro" id="IPR013759">
    <property type="entry name" value="Topo_IIA_B_C"/>
</dbReference>
<evidence type="ECO:0000313" key="26">
    <source>
        <dbReference type="Proteomes" id="UP000750711"/>
    </source>
</evidence>
<dbReference type="PROSITE" id="PS00177">
    <property type="entry name" value="TOPOISOMERASE_II"/>
    <property type="match status" value="1"/>
</dbReference>
<dbReference type="GO" id="GO:0005634">
    <property type="term" value="C:nucleus"/>
    <property type="evidence" value="ECO:0007669"/>
    <property type="project" value="UniProtKB-SubCell"/>
</dbReference>
<dbReference type="SMART" id="SM00433">
    <property type="entry name" value="TOP2c"/>
    <property type="match status" value="1"/>
</dbReference>
<evidence type="ECO:0000256" key="7">
    <source>
        <dbReference type="ARBA" id="ARBA00012895"/>
    </source>
</evidence>
<keyword evidence="12 20" id="KW-0067">ATP-binding</keyword>
<dbReference type="Gene3D" id="3.30.1360.40">
    <property type="match status" value="1"/>
</dbReference>